<accession>U5W3U7</accession>
<reference evidence="1 2" key="1">
    <citation type="journal article" date="2014" name="J. Biotechnol.">
        <title>Complete genome sequence of the actinobacterium Actinoplanes friuliensis HAG 010964, producer of the lipopeptide antibiotic friulimycin.</title>
        <authorList>
            <person name="Ruckert C."/>
            <person name="Szczepanowski R."/>
            <person name="Albersmeier A."/>
            <person name="Goesmann A."/>
            <person name="Fischer N."/>
            <person name="Steinkamper A."/>
            <person name="Puhler A."/>
            <person name="Biener R."/>
            <person name="Schwartz D."/>
            <person name="Kalinowski J."/>
        </authorList>
    </citation>
    <scope>NUCLEOTIDE SEQUENCE [LARGE SCALE GENOMIC DNA]</scope>
    <source>
        <strain evidence="1 2">DSM 7358</strain>
    </source>
</reference>
<protein>
    <submittedName>
        <fullName evidence="1">Uncharacterized protein</fullName>
    </submittedName>
</protein>
<proteinExistence type="predicted"/>
<sequence length="139" mass="15409">MWAVLGALIGATGTYLGVVRAQRETLKRELEVSRWRLSADTYVELLNWTGWVQHWFVAGAPDPHERPLTVDMARIAARLRAFGDTGAADKASELFHQLRPEVSAQNISGKAPPGDHIRVLAEQLTELAGQRLSITVVRK</sequence>
<dbReference type="EMBL" id="CP006272">
    <property type="protein sequence ID" value="AGZ43809.1"/>
    <property type="molecule type" value="Genomic_DNA"/>
</dbReference>
<organism evidence="1 2">
    <name type="scientific">Actinoplanes friuliensis DSM 7358</name>
    <dbReference type="NCBI Taxonomy" id="1246995"/>
    <lineage>
        <taxon>Bacteria</taxon>
        <taxon>Bacillati</taxon>
        <taxon>Actinomycetota</taxon>
        <taxon>Actinomycetes</taxon>
        <taxon>Micromonosporales</taxon>
        <taxon>Micromonosporaceae</taxon>
        <taxon>Actinoplanes</taxon>
    </lineage>
</organism>
<evidence type="ECO:0000313" key="2">
    <source>
        <dbReference type="Proteomes" id="UP000017746"/>
    </source>
</evidence>
<dbReference type="Proteomes" id="UP000017746">
    <property type="component" value="Chromosome"/>
</dbReference>
<gene>
    <name evidence="1" type="ORF">AFR_27740</name>
</gene>
<keyword evidence="2" id="KW-1185">Reference proteome</keyword>
<dbReference type="HOGENOM" id="CLU_1840811_0_0_11"/>
<dbReference type="KEGG" id="afs:AFR_27740"/>
<dbReference type="PATRIC" id="fig|1246995.3.peg.5622"/>
<evidence type="ECO:0000313" key="1">
    <source>
        <dbReference type="EMBL" id="AGZ43809.1"/>
    </source>
</evidence>
<name>U5W3U7_9ACTN</name>
<dbReference type="STRING" id="1246995.AFR_27740"/>
<dbReference type="AlphaFoldDB" id="U5W3U7"/>